<name>A0A4R4DIS0_9PROT</name>
<reference evidence="4 5" key="1">
    <citation type="submission" date="2019-03" db="EMBL/GenBank/DDBJ databases">
        <title>Paracraurococcus aquatilis NE82 genome sequence.</title>
        <authorList>
            <person name="Zhao Y."/>
            <person name="Du Z."/>
        </authorList>
    </citation>
    <scope>NUCLEOTIDE SEQUENCE [LARGE SCALE GENOMIC DNA]</scope>
    <source>
        <strain evidence="4 5">NE82</strain>
    </source>
</reference>
<evidence type="ECO:0000313" key="5">
    <source>
        <dbReference type="Proteomes" id="UP000295023"/>
    </source>
</evidence>
<proteinExistence type="inferred from homology"/>
<organism evidence="4 5">
    <name type="scientific">Roseicella aquatilis</name>
    <dbReference type="NCBI Taxonomy" id="2527868"/>
    <lineage>
        <taxon>Bacteria</taxon>
        <taxon>Pseudomonadati</taxon>
        <taxon>Pseudomonadota</taxon>
        <taxon>Alphaproteobacteria</taxon>
        <taxon>Acetobacterales</taxon>
        <taxon>Roseomonadaceae</taxon>
        <taxon>Roseicella</taxon>
    </lineage>
</organism>
<dbReference type="PANTHER" id="PTHR30203:SF24">
    <property type="entry name" value="BLR4935 PROTEIN"/>
    <property type="match status" value="1"/>
</dbReference>
<evidence type="ECO:0000256" key="1">
    <source>
        <dbReference type="ARBA" id="ARBA00007613"/>
    </source>
</evidence>
<dbReference type="EMBL" id="SKBM01000011">
    <property type="protein sequence ID" value="TCZ61166.1"/>
    <property type="molecule type" value="Genomic_DNA"/>
</dbReference>
<comment type="caution">
    <text evidence="4">The sequence shown here is derived from an EMBL/GenBank/DDBJ whole genome shotgun (WGS) entry which is preliminary data.</text>
</comment>
<keyword evidence="5" id="KW-1185">Reference proteome</keyword>
<dbReference type="InterPro" id="IPR010131">
    <property type="entry name" value="MdtP/NodT-like"/>
</dbReference>
<evidence type="ECO:0000313" key="4">
    <source>
        <dbReference type="EMBL" id="TCZ61166.1"/>
    </source>
</evidence>
<accession>A0A4R4DIS0</accession>
<dbReference type="RefSeq" id="WP_132289971.1">
    <property type="nucleotide sequence ID" value="NZ_SKBM01000011.1"/>
</dbReference>
<keyword evidence="2" id="KW-0175">Coiled coil</keyword>
<feature type="signal peptide" evidence="3">
    <location>
        <begin position="1"/>
        <end position="25"/>
    </location>
</feature>
<protein>
    <submittedName>
        <fullName evidence="4">TolC family protein</fullName>
    </submittedName>
</protein>
<gene>
    <name evidence="4" type="ORF">EXY23_13645</name>
</gene>
<comment type="similarity">
    <text evidence="1">Belongs to the outer membrane factor (OMF) (TC 1.B.17) family.</text>
</comment>
<dbReference type="SUPFAM" id="SSF56954">
    <property type="entry name" value="Outer membrane efflux proteins (OEP)"/>
    <property type="match status" value="1"/>
</dbReference>
<dbReference type="PANTHER" id="PTHR30203">
    <property type="entry name" value="OUTER MEMBRANE CATION EFFLUX PROTEIN"/>
    <property type="match status" value="1"/>
</dbReference>
<feature type="chain" id="PRO_5020417865" evidence="3">
    <location>
        <begin position="26"/>
        <end position="403"/>
    </location>
</feature>
<dbReference type="AlphaFoldDB" id="A0A4R4DIS0"/>
<keyword evidence="3" id="KW-0732">Signal</keyword>
<evidence type="ECO:0000256" key="3">
    <source>
        <dbReference type="SAM" id="SignalP"/>
    </source>
</evidence>
<dbReference type="GO" id="GO:0015562">
    <property type="term" value="F:efflux transmembrane transporter activity"/>
    <property type="evidence" value="ECO:0007669"/>
    <property type="project" value="InterPro"/>
</dbReference>
<feature type="coiled-coil region" evidence="2">
    <location>
        <begin position="175"/>
        <end position="202"/>
    </location>
</feature>
<evidence type="ECO:0000256" key="2">
    <source>
        <dbReference type="SAM" id="Coils"/>
    </source>
</evidence>
<dbReference type="Pfam" id="PF02321">
    <property type="entry name" value="OEP"/>
    <property type="match status" value="1"/>
</dbReference>
<dbReference type="OrthoDB" id="7273668at2"/>
<dbReference type="InterPro" id="IPR003423">
    <property type="entry name" value="OMP_efflux"/>
</dbReference>
<dbReference type="Proteomes" id="UP000295023">
    <property type="component" value="Unassembled WGS sequence"/>
</dbReference>
<sequence>MRMLLPILAAALALLGAVAVPPADAAGIREGFQGALGLNADLRALEAQRLVVDARRARADALLPLAPSVGGGVRTGISSQNPGYLQLEAAATAPLWLPGESRALRGLAEAQGISNAQQVARGRLLVAGQVRDAYWTWAVAVAAQEARRGRLAQAQALERDVGRGVEAGNVARADLLVATAAVREAEAALREATQAAREAAIAFHVLTGLNPTARPAETPAGEARELRADDPRLVAGRAAVESGRANERLTTVRDRENPQLGAQLRAERDRSGEALEPNILVYGRLPLRHGPTYREALAEARAGTVASEAELVTTERTLRGAVDRAREARAAALDLTRLAEARHAALAEQARLYETAYRAGQLPFIEVVRVRMQLADADLSRRRARAEAGRAASDINQVLGHEP</sequence>
<dbReference type="Gene3D" id="1.20.1600.10">
    <property type="entry name" value="Outer membrane efflux proteins (OEP)"/>
    <property type="match status" value="1"/>
</dbReference>